<keyword evidence="1" id="KW-0812">Transmembrane</keyword>
<keyword evidence="1" id="KW-1133">Transmembrane helix</keyword>
<feature type="domain" description="EAL" evidence="2">
    <location>
        <begin position="220"/>
        <end position="474"/>
    </location>
</feature>
<dbReference type="InterPro" id="IPR050706">
    <property type="entry name" value="Cyclic-di-GMP_PDE-like"/>
</dbReference>
<reference evidence="4" key="1">
    <citation type="submission" date="2016-07" db="EMBL/GenBank/DDBJ databases">
        <authorList>
            <person name="Jaenicke Sebastian"/>
        </authorList>
    </citation>
    <scope>NUCLEOTIDE SEQUENCE [LARGE SCALE GENOMIC DNA]</scope>
</reference>
<dbReference type="Pfam" id="PF00563">
    <property type="entry name" value="EAL"/>
    <property type="match status" value="1"/>
</dbReference>
<evidence type="ECO:0000313" key="3">
    <source>
        <dbReference type="EMBL" id="SCB03186.1"/>
    </source>
</evidence>
<sequence length="492" mass="53535">MKSVCRRRPNRRRSHDDAQKNGIHVKETGLGAGGDEWVARNLPDQAQWPRVQRLLRFGGIACMAHGLAWAAYYITHGMSALALVLFLVMLMGTACVYMSRKLDRVSLVAIAHLLLVMTVFASLADTPTAAAARSTHLFLLPIGAAAFFLFRSEGVYLRWTFPALCFALLIALAIIPGSLGVALRLMPEDIRRIGHALNTATAMILTAGVLAIFSEDIKVRLDQHAALVRALAHDELCAYLQPQVSARGRLVGAEVLLRWNRPGYGLQPPAEFIPLAESTGLIHQIGLWVLEQACLQLKAWSRHPGTAELVLSVNVSPLQLVSASFVEDVRDVVGRIGAPANRLRFEITESALASDLPLVTARMNALREDGMSWSLDDFGTGFSSLSLLQALPLDELKIDRSFVRGMTADGNQRELVRKIIEIAGILGISTVAEGVETEQQHAWLGEMGCTAYQGYLFGRPVAADTFAQAHLGTLVSPSDVSHWDADRGPAGQ</sequence>
<dbReference type="Proteomes" id="UP000093071">
    <property type="component" value="Chromosome I"/>
</dbReference>
<feature type="transmembrane region" description="Helical" evidence="1">
    <location>
        <begin position="54"/>
        <end position="74"/>
    </location>
</feature>
<feature type="transmembrane region" description="Helical" evidence="1">
    <location>
        <begin position="105"/>
        <end position="124"/>
    </location>
</feature>
<protein>
    <submittedName>
        <fullName evidence="3">Conserved hypothetical membrane protein</fullName>
    </submittedName>
</protein>
<dbReference type="PANTHER" id="PTHR33121">
    <property type="entry name" value="CYCLIC DI-GMP PHOSPHODIESTERASE PDEF"/>
    <property type="match status" value="1"/>
</dbReference>
<organism evidence="3 4">
    <name type="scientific">Xanthomonas translucens pv. translucens DSM 18974</name>
    <dbReference type="NCBI Taxonomy" id="1261556"/>
    <lineage>
        <taxon>Bacteria</taxon>
        <taxon>Pseudomonadati</taxon>
        <taxon>Pseudomonadota</taxon>
        <taxon>Gammaproteobacteria</taxon>
        <taxon>Lysobacterales</taxon>
        <taxon>Lysobacteraceae</taxon>
        <taxon>Xanthomonas</taxon>
        <taxon>Xanthomonas translucens group</taxon>
    </lineage>
</organism>
<accession>A0A1C3TIX3</accession>
<dbReference type="InterPro" id="IPR001633">
    <property type="entry name" value="EAL_dom"/>
</dbReference>
<feature type="transmembrane region" description="Helical" evidence="1">
    <location>
        <begin position="80"/>
        <end position="98"/>
    </location>
</feature>
<dbReference type="SUPFAM" id="SSF141868">
    <property type="entry name" value="EAL domain-like"/>
    <property type="match status" value="1"/>
</dbReference>
<dbReference type="CDD" id="cd01948">
    <property type="entry name" value="EAL"/>
    <property type="match status" value="1"/>
</dbReference>
<evidence type="ECO:0000313" key="4">
    <source>
        <dbReference type="Proteomes" id="UP000093071"/>
    </source>
</evidence>
<keyword evidence="1" id="KW-0472">Membrane</keyword>
<evidence type="ECO:0000259" key="2">
    <source>
        <dbReference type="PROSITE" id="PS50883"/>
    </source>
</evidence>
<dbReference type="PROSITE" id="PS50883">
    <property type="entry name" value="EAL"/>
    <property type="match status" value="1"/>
</dbReference>
<dbReference type="Gene3D" id="3.20.20.450">
    <property type="entry name" value="EAL domain"/>
    <property type="match status" value="1"/>
</dbReference>
<dbReference type="AlphaFoldDB" id="A0A1C3TIX3"/>
<dbReference type="EMBL" id="LT604072">
    <property type="protein sequence ID" value="SCB03186.1"/>
    <property type="molecule type" value="Genomic_DNA"/>
</dbReference>
<dbReference type="PATRIC" id="fig|1261556.5.peg.386"/>
<dbReference type="PANTHER" id="PTHR33121:SF70">
    <property type="entry name" value="SIGNALING PROTEIN YKOW"/>
    <property type="match status" value="1"/>
</dbReference>
<feature type="transmembrane region" description="Helical" evidence="1">
    <location>
        <begin position="161"/>
        <end position="183"/>
    </location>
</feature>
<dbReference type="GO" id="GO:0071111">
    <property type="term" value="F:cyclic-guanylate-specific phosphodiesterase activity"/>
    <property type="evidence" value="ECO:0007669"/>
    <property type="project" value="InterPro"/>
</dbReference>
<name>A0A1C3TIX3_XANCT</name>
<dbReference type="SMART" id="SM00052">
    <property type="entry name" value="EAL"/>
    <property type="match status" value="1"/>
</dbReference>
<evidence type="ECO:0000256" key="1">
    <source>
        <dbReference type="SAM" id="Phobius"/>
    </source>
</evidence>
<dbReference type="InterPro" id="IPR035919">
    <property type="entry name" value="EAL_sf"/>
</dbReference>
<feature type="transmembrane region" description="Helical" evidence="1">
    <location>
        <begin position="130"/>
        <end position="149"/>
    </location>
</feature>
<feature type="transmembrane region" description="Helical" evidence="1">
    <location>
        <begin position="195"/>
        <end position="213"/>
    </location>
</feature>
<proteinExistence type="predicted"/>
<gene>
    <name evidence="3" type="ORF">BN444_03551</name>
</gene>